<reference evidence="3" key="1">
    <citation type="submission" date="2020-06" db="EMBL/GenBank/DDBJ databases">
        <title>Draft genomic sequecing of Geomonas sp. Red736.</title>
        <authorList>
            <person name="Itoh H."/>
            <person name="Xu Z.X."/>
            <person name="Ushijima N."/>
            <person name="Masuda Y."/>
            <person name="Shiratori Y."/>
            <person name="Senoo K."/>
        </authorList>
    </citation>
    <scope>NUCLEOTIDE SEQUENCE [LARGE SCALE GENOMIC DNA]</scope>
    <source>
        <strain evidence="3">Red736</strain>
    </source>
</reference>
<organism evidence="2 3">
    <name type="scientific">Geomonas paludis</name>
    <dbReference type="NCBI Taxonomy" id="2740185"/>
    <lineage>
        <taxon>Bacteria</taxon>
        <taxon>Pseudomonadati</taxon>
        <taxon>Thermodesulfobacteriota</taxon>
        <taxon>Desulfuromonadia</taxon>
        <taxon>Geobacterales</taxon>
        <taxon>Geobacteraceae</taxon>
        <taxon>Geomonas</taxon>
    </lineage>
</organism>
<evidence type="ECO:0000313" key="3">
    <source>
        <dbReference type="Proteomes" id="UP000568888"/>
    </source>
</evidence>
<evidence type="ECO:0000313" key="2">
    <source>
        <dbReference type="EMBL" id="GFO65969.1"/>
    </source>
</evidence>
<sequence>MSLKPNGTVTNKPELLSPAGSLEAFFAAMEKGADAVYAGLRDFSARAKAKNFTLSQMERMTAYAHAHGRKVYVTLNTLVKESELPLLIDNLAALEAMRVDGVILQDMAVARLAREFFPGIPLHASTQMTIHNSLGVRQLEELGFERVVLARELHIDEIKSIVAASRAEIECFIHGALCFSISGQCFFSSFLGGHSGNRGRCAQPCRRQYKHKGKEGYYLSTNDFSSIEMIPQLIEAGVHSLKIEGRMKSAEYVASVIGAYRMVLDAAPGEHAAKVAQAKELLKLSFGRVPTKGFLASHNPTDISTPSIKGATGRYLGDIREIRGNRISFDTKDALHVGDRIRVQPKSDMAGRAFTIKELYLGGKKVMNARENTLVSTPSPFPFKLGDSVFKVSSETAFTMSENACLRRLEGVKGGSIPCRLTLSYHDQKLKIDAKVLGNDLSTEFELGELEPSRTSDMEGVLRAQFSKSGDTEFTLTSLSAPDFPALMIPPPVLKDIRRRFYAWLSGQSLGALKDRSAQNRERALAALVGKRPSPSRGKEELAVKLEYVKDWHELHRDLVDTVVLPVSKANLHQFGPFARKLKGSEHKVVWQLPFIIFEADLPFYQDAVQGIMRAGFKRFELTNLSHFQFFKGTDAELNTDYRLFSLNSQALLSWQELGVARATLYIEDDRANLAQLLSSDVKIDRGVLLFAPVPVITSKIAIKDMKGDAPLASDRGDLYSVKVKDHLTVVSAQTPFALTQYRNDLRGLGCGKFLLDLSGLQQQERERVLEAYRRGIAVPGASEFNFSTGLV</sequence>
<gene>
    <name evidence="2" type="ORF">GMPD_38880</name>
</gene>
<dbReference type="EMBL" id="BLXY01000014">
    <property type="protein sequence ID" value="GFO65969.1"/>
    <property type="molecule type" value="Genomic_DNA"/>
</dbReference>
<dbReference type="InterPro" id="IPR020988">
    <property type="entry name" value="Pept_U32_collagenase"/>
</dbReference>
<feature type="domain" description="Peptidase U32 collagenase" evidence="1">
    <location>
        <begin position="417"/>
        <end position="506"/>
    </location>
</feature>
<comment type="caution">
    <text evidence="2">The sequence shown here is derived from an EMBL/GenBank/DDBJ whole genome shotgun (WGS) entry which is preliminary data.</text>
</comment>
<protein>
    <submittedName>
        <fullName evidence="2">Peptidase U32</fullName>
    </submittedName>
</protein>
<accession>A0A6V8N3U6</accession>
<evidence type="ECO:0000259" key="1">
    <source>
        <dbReference type="Pfam" id="PF12392"/>
    </source>
</evidence>
<dbReference type="AlphaFoldDB" id="A0A6V8N3U6"/>
<dbReference type="PANTHER" id="PTHR30217">
    <property type="entry name" value="PEPTIDASE U32 FAMILY"/>
    <property type="match status" value="1"/>
</dbReference>
<name>A0A6V8N3U6_9BACT</name>
<dbReference type="InterPro" id="IPR001539">
    <property type="entry name" value="Peptidase_U32"/>
</dbReference>
<dbReference type="InterPro" id="IPR051454">
    <property type="entry name" value="RNA/ubiquinone_mod_enzymes"/>
</dbReference>
<dbReference type="Pfam" id="PF01136">
    <property type="entry name" value="Peptidase_U32"/>
    <property type="match status" value="1"/>
</dbReference>
<proteinExistence type="predicted"/>
<dbReference type="PANTHER" id="PTHR30217:SF10">
    <property type="entry name" value="23S RRNA 5-HYDROXYCYTIDINE C2501 SYNTHASE"/>
    <property type="match status" value="1"/>
</dbReference>
<dbReference type="Proteomes" id="UP000568888">
    <property type="component" value="Unassembled WGS sequence"/>
</dbReference>
<dbReference type="Pfam" id="PF12392">
    <property type="entry name" value="DUF3656"/>
    <property type="match status" value="1"/>
</dbReference>